<name>A0A0L7KSK2_OPEBR</name>
<proteinExistence type="inferred from homology"/>
<keyword evidence="6" id="KW-1185">Reference proteome</keyword>
<evidence type="ECO:0000256" key="2">
    <source>
        <dbReference type="ARBA" id="ARBA00022801"/>
    </source>
</evidence>
<dbReference type="Pfam" id="PF00232">
    <property type="entry name" value="Glyco_hydro_1"/>
    <property type="match status" value="2"/>
</dbReference>
<feature type="non-terminal residue" evidence="5">
    <location>
        <position position="1"/>
    </location>
</feature>
<dbReference type="InterPro" id="IPR001360">
    <property type="entry name" value="Glyco_hydro_1"/>
</dbReference>
<dbReference type="Proteomes" id="UP000037510">
    <property type="component" value="Unassembled WGS sequence"/>
</dbReference>
<sequence>GFPNYISKEGTRYYSELIDALLEKGIEPVVTLYHWELPQRLQDLGGWTNPLVSDWFANYARIVFSLYGDRVKTWITINEPLVKCDLAYQTGILAPGIISPEVGSLLCSKHVLVAHAKAWRVYDEEFRAKYHGLLILYYYSYYLYFSCKAPAEGGWPPAVEKVIAAYSKKLGYPRSNLPSLSKEETELLKVGSYAKRRKKHPEGFRKQLTWIKKEYGDVLLAIKEDGVNVTAFTAWSLMDSFEWMHGYTIKFGLYEVDFRSPDRTRTPRASAFYYSSVIKSNSLNVPEDIGT</sequence>
<dbReference type="PANTHER" id="PTHR10353">
    <property type="entry name" value="GLYCOSYL HYDROLASE"/>
    <property type="match status" value="1"/>
</dbReference>
<protein>
    <submittedName>
        <fullName evidence="5">Uncharacterized protein</fullName>
    </submittedName>
</protein>
<comment type="caution">
    <text evidence="5">The sequence shown here is derived from an EMBL/GenBank/DDBJ whole genome shotgun (WGS) entry which is preliminary data.</text>
</comment>
<evidence type="ECO:0000256" key="4">
    <source>
        <dbReference type="RuleBase" id="RU003690"/>
    </source>
</evidence>
<comment type="similarity">
    <text evidence="1 4">Belongs to the glycosyl hydrolase 1 family.</text>
</comment>
<dbReference type="InterPro" id="IPR017853">
    <property type="entry name" value="GH"/>
</dbReference>
<dbReference type="GO" id="GO:0005975">
    <property type="term" value="P:carbohydrate metabolic process"/>
    <property type="evidence" value="ECO:0007669"/>
    <property type="project" value="InterPro"/>
</dbReference>
<evidence type="ECO:0000256" key="3">
    <source>
        <dbReference type="ARBA" id="ARBA00023295"/>
    </source>
</evidence>
<reference evidence="5 6" key="1">
    <citation type="journal article" date="2015" name="Genome Biol. Evol.">
        <title>The genome of winter moth (Operophtera brumata) provides a genomic perspective on sexual dimorphism and phenology.</title>
        <authorList>
            <person name="Derks M.F."/>
            <person name="Smit S."/>
            <person name="Salis L."/>
            <person name="Schijlen E."/>
            <person name="Bossers A."/>
            <person name="Mateman C."/>
            <person name="Pijl A.S."/>
            <person name="de Ridder D."/>
            <person name="Groenen M.A."/>
            <person name="Visser M.E."/>
            <person name="Megens H.J."/>
        </authorList>
    </citation>
    <scope>NUCLEOTIDE SEQUENCE [LARGE SCALE GENOMIC DNA]</scope>
    <source>
        <strain evidence="5">WM2013NL</strain>
        <tissue evidence="5">Head and thorax</tissue>
    </source>
</reference>
<dbReference type="Gene3D" id="3.20.20.80">
    <property type="entry name" value="Glycosidases"/>
    <property type="match status" value="2"/>
</dbReference>
<keyword evidence="3" id="KW-0326">Glycosidase</keyword>
<dbReference type="STRING" id="104452.A0A0L7KSK2"/>
<dbReference type="GO" id="GO:0008422">
    <property type="term" value="F:beta-glucosidase activity"/>
    <property type="evidence" value="ECO:0007669"/>
    <property type="project" value="TreeGrafter"/>
</dbReference>
<evidence type="ECO:0000313" key="6">
    <source>
        <dbReference type="Proteomes" id="UP000037510"/>
    </source>
</evidence>
<accession>A0A0L7KSK2</accession>
<feature type="non-terminal residue" evidence="5">
    <location>
        <position position="291"/>
    </location>
</feature>
<dbReference type="PANTHER" id="PTHR10353:SF36">
    <property type="entry name" value="LP05116P"/>
    <property type="match status" value="1"/>
</dbReference>
<dbReference type="AlphaFoldDB" id="A0A0L7KSK2"/>
<evidence type="ECO:0000313" key="5">
    <source>
        <dbReference type="EMBL" id="KOB66019.1"/>
    </source>
</evidence>
<evidence type="ECO:0000256" key="1">
    <source>
        <dbReference type="ARBA" id="ARBA00010838"/>
    </source>
</evidence>
<dbReference type="PRINTS" id="PR00131">
    <property type="entry name" value="GLHYDRLASE1"/>
</dbReference>
<dbReference type="EMBL" id="JTDY01006429">
    <property type="protein sequence ID" value="KOB66019.1"/>
    <property type="molecule type" value="Genomic_DNA"/>
</dbReference>
<gene>
    <name evidence="5" type="ORF">OBRU01_21782</name>
</gene>
<organism evidence="5 6">
    <name type="scientific">Operophtera brumata</name>
    <name type="common">Winter moth</name>
    <name type="synonym">Phalaena brumata</name>
    <dbReference type="NCBI Taxonomy" id="104452"/>
    <lineage>
        <taxon>Eukaryota</taxon>
        <taxon>Metazoa</taxon>
        <taxon>Ecdysozoa</taxon>
        <taxon>Arthropoda</taxon>
        <taxon>Hexapoda</taxon>
        <taxon>Insecta</taxon>
        <taxon>Pterygota</taxon>
        <taxon>Neoptera</taxon>
        <taxon>Endopterygota</taxon>
        <taxon>Lepidoptera</taxon>
        <taxon>Glossata</taxon>
        <taxon>Ditrysia</taxon>
        <taxon>Geometroidea</taxon>
        <taxon>Geometridae</taxon>
        <taxon>Larentiinae</taxon>
        <taxon>Operophtera</taxon>
    </lineage>
</organism>
<dbReference type="SUPFAM" id="SSF51445">
    <property type="entry name" value="(Trans)glycosidases"/>
    <property type="match status" value="1"/>
</dbReference>
<keyword evidence="2" id="KW-0378">Hydrolase</keyword>